<accession>A0A151MWL9</accession>
<reference evidence="1 2" key="1">
    <citation type="journal article" date="2012" name="Genome Biol.">
        <title>Sequencing three crocodilian genomes to illuminate the evolution of archosaurs and amniotes.</title>
        <authorList>
            <person name="St John J.A."/>
            <person name="Braun E.L."/>
            <person name="Isberg S.R."/>
            <person name="Miles L.G."/>
            <person name="Chong A.Y."/>
            <person name="Gongora J."/>
            <person name="Dalzell P."/>
            <person name="Moran C."/>
            <person name="Bed'hom B."/>
            <person name="Abzhanov A."/>
            <person name="Burgess S.C."/>
            <person name="Cooksey A.M."/>
            <person name="Castoe T.A."/>
            <person name="Crawford N.G."/>
            <person name="Densmore L.D."/>
            <person name="Drew J.C."/>
            <person name="Edwards S.V."/>
            <person name="Faircloth B.C."/>
            <person name="Fujita M.K."/>
            <person name="Greenwold M.J."/>
            <person name="Hoffmann F.G."/>
            <person name="Howard J.M."/>
            <person name="Iguchi T."/>
            <person name="Janes D.E."/>
            <person name="Khan S.Y."/>
            <person name="Kohno S."/>
            <person name="de Koning A.J."/>
            <person name="Lance S.L."/>
            <person name="McCarthy F.M."/>
            <person name="McCormack J.E."/>
            <person name="Merchant M.E."/>
            <person name="Peterson D.G."/>
            <person name="Pollock D.D."/>
            <person name="Pourmand N."/>
            <person name="Raney B.J."/>
            <person name="Roessler K.A."/>
            <person name="Sanford J.R."/>
            <person name="Sawyer R.H."/>
            <person name="Schmidt C.J."/>
            <person name="Triplett E.W."/>
            <person name="Tuberville T.D."/>
            <person name="Venegas-Anaya M."/>
            <person name="Howard J.T."/>
            <person name="Jarvis E.D."/>
            <person name="Guillette L.J.Jr."/>
            <person name="Glenn T.C."/>
            <person name="Green R.E."/>
            <person name="Ray D.A."/>
        </authorList>
    </citation>
    <scope>NUCLEOTIDE SEQUENCE [LARGE SCALE GENOMIC DNA]</scope>
    <source>
        <strain evidence="1">KSC_2009_1</strain>
    </source>
</reference>
<evidence type="ECO:0000313" key="1">
    <source>
        <dbReference type="EMBL" id="KYO28900.1"/>
    </source>
</evidence>
<evidence type="ECO:0000313" key="2">
    <source>
        <dbReference type="Proteomes" id="UP000050525"/>
    </source>
</evidence>
<organism evidence="1 2">
    <name type="scientific">Alligator mississippiensis</name>
    <name type="common">American alligator</name>
    <dbReference type="NCBI Taxonomy" id="8496"/>
    <lineage>
        <taxon>Eukaryota</taxon>
        <taxon>Metazoa</taxon>
        <taxon>Chordata</taxon>
        <taxon>Craniata</taxon>
        <taxon>Vertebrata</taxon>
        <taxon>Euteleostomi</taxon>
        <taxon>Archelosauria</taxon>
        <taxon>Archosauria</taxon>
        <taxon>Crocodylia</taxon>
        <taxon>Alligatoridae</taxon>
        <taxon>Alligatorinae</taxon>
        <taxon>Alligator</taxon>
    </lineage>
</organism>
<gene>
    <name evidence="1" type="ORF">Y1Q_0009743</name>
</gene>
<dbReference type="Proteomes" id="UP000050525">
    <property type="component" value="Unassembled WGS sequence"/>
</dbReference>
<dbReference type="EMBL" id="AKHW03004724">
    <property type="protein sequence ID" value="KYO28900.1"/>
    <property type="molecule type" value="Genomic_DNA"/>
</dbReference>
<name>A0A151MWL9_ALLMI</name>
<keyword evidence="2" id="KW-1185">Reference proteome</keyword>
<proteinExistence type="predicted"/>
<sequence>MLEEASGRLGASSIFIKVFGGTCKTPFYTNGTENPGAFEYSGGQTSAIHQTDKTSQTLEKLRDYSVRKCYYNNTHLPKTTSKKNTTPQIGLNAGRLCTLYGRCLLVILASVLS</sequence>
<comment type="caution">
    <text evidence="1">The sequence shown here is derived from an EMBL/GenBank/DDBJ whole genome shotgun (WGS) entry which is preliminary data.</text>
</comment>
<dbReference type="AlphaFoldDB" id="A0A151MWL9"/>
<protein>
    <submittedName>
        <fullName evidence="1">Uncharacterized protein</fullName>
    </submittedName>
</protein>